<dbReference type="Proteomes" id="UP000036403">
    <property type="component" value="Unassembled WGS sequence"/>
</dbReference>
<dbReference type="AlphaFoldDB" id="A0A0J7JTP7"/>
<accession>A0A0J7JTP7</accession>
<sequence length="75" mass="7900">MWQQAGSGNTWHDWTAAIADCQERYSANALLALGNTGRGSMTSSVLADGAVAQTAGEMGMVPPGNQWPLIMFDQG</sequence>
<organism evidence="1 2">
    <name type="scientific">Lasius niger</name>
    <name type="common">Black garden ant</name>
    <dbReference type="NCBI Taxonomy" id="67767"/>
    <lineage>
        <taxon>Eukaryota</taxon>
        <taxon>Metazoa</taxon>
        <taxon>Ecdysozoa</taxon>
        <taxon>Arthropoda</taxon>
        <taxon>Hexapoda</taxon>
        <taxon>Insecta</taxon>
        <taxon>Pterygota</taxon>
        <taxon>Neoptera</taxon>
        <taxon>Endopterygota</taxon>
        <taxon>Hymenoptera</taxon>
        <taxon>Apocrita</taxon>
        <taxon>Aculeata</taxon>
        <taxon>Formicoidea</taxon>
        <taxon>Formicidae</taxon>
        <taxon>Formicinae</taxon>
        <taxon>Lasius</taxon>
        <taxon>Lasius</taxon>
    </lineage>
</organism>
<gene>
    <name evidence="1" type="ORF">RF55_26467</name>
</gene>
<evidence type="ECO:0000313" key="1">
    <source>
        <dbReference type="EMBL" id="KMQ81394.1"/>
    </source>
</evidence>
<proteinExistence type="predicted"/>
<dbReference type="PaxDb" id="67767-A0A0J7JTP7"/>
<dbReference type="STRING" id="67767.A0A0J7JTP7"/>
<keyword evidence="2" id="KW-1185">Reference proteome</keyword>
<protein>
    <submittedName>
        <fullName evidence="1">Uncharacterized protein</fullName>
    </submittedName>
</protein>
<evidence type="ECO:0000313" key="2">
    <source>
        <dbReference type="Proteomes" id="UP000036403"/>
    </source>
</evidence>
<reference evidence="1 2" key="1">
    <citation type="submission" date="2015-04" db="EMBL/GenBank/DDBJ databases">
        <title>Lasius niger genome sequencing.</title>
        <authorList>
            <person name="Konorov E.A."/>
            <person name="Nikitin M.A."/>
            <person name="Kirill M.V."/>
            <person name="Chang P."/>
        </authorList>
    </citation>
    <scope>NUCLEOTIDE SEQUENCE [LARGE SCALE GENOMIC DNA]</scope>
    <source>
        <tissue evidence="1">Whole</tissue>
    </source>
</reference>
<dbReference type="EMBL" id="LBMM01035933">
    <property type="protein sequence ID" value="KMQ81394.1"/>
    <property type="molecule type" value="Genomic_DNA"/>
</dbReference>
<name>A0A0J7JTP7_LASNI</name>
<dbReference type="OrthoDB" id="4456959at2759"/>
<comment type="caution">
    <text evidence="1">The sequence shown here is derived from an EMBL/GenBank/DDBJ whole genome shotgun (WGS) entry which is preliminary data.</text>
</comment>